<accession>A0A9Q9ISN6</accession>
<evidence type="ECO:0000259" key="1">
    <source>
        <dbReference type="Pfam" id="PF03537"/>
    </source>
</evidence>
<dbReference type="EMBL" id="CP073767">
    <property type="protein sequence ID" value="UWZ59225.1"/>
    <property type="molecule type" value="Genomic_DNA"/>
</dbReference>
<feature type="domain" description="Glycoside-hydrolase family GH114 TIM-barrel" evidence="1">
    <location>
        <begin position="66"/>
        <end position="323"/>
    </location>
</feature>
<dbReference type="InterPro" id="IPR017853">
    <property type="entry name" value="GH"/>
</dbReference>
<dbReference type="Proteomes" id="UP001058003">
    <property type="component" value="Chromosome"/>
</dbReference>
<dbReference type="Gene3D" id="3.20.20.70">
    <property type="entry name" value="Aldolase class I"/>
    <property type="match status" value="1"/>
</dbReference>
<dbReference type="PANTHER" id="PTHR35882">
    <property type="entry name" value="PELA"/>
    <property type="match status" value="1"/>
</dbReference>
<dbReference type="InterPro" id="IPR004352">
    <property type="entry name" value="GH114_TIM-barrel"/>
</dbReference>
<dbReference type="KEGG" id="daur:Daura_25540"/>
<dbReference type="PRINTS" id="PR01545">
    <property type="entry name" value="THEMAYE10DUF"/>
</dbReference>
<dbReference type="PANTHER" id="PTHR35882:SF2">
    <property type="entry name" value="PELA"/>
    <property type="match status" value="1"/>
</dbReference>
<keyword evidence="3" id="KW-1185">Reference proteome</keyword>
<gene>
    <name evidence="2" type="ORF">Daura_25540</name>
</gene>
<organism evidence="2 3">
    <name type="scientific">Dactylosporangium aurantiacum</name>
    <dbReference type="NCBI Taxonomy" id="35754"/>
    <lineage>
        <taxon>Bacteria</taxon>
        <taxon>Bacillati</taxon>
        <taxon>Actinomycetota</taxon>
        <taxon>Actinomycetes</taxon>
        <taxon>Micromonosporales</taxon>
        <taxon>Micromonosporaceae</taxon>
        <taxon>Dactylosporangium</taxon>
    </lineage>
</organism>
<name>A0A9Q9ISN6_9ACTN</name>
<evidence type="ECO:0000313" key="3">
    <source>
        <dbReference type="Proteomes" id="UP001058003"/>
    </source>
</evidence>
<reference evidence="2" key="1">
    <citation type="submission" date="2021-04" db="EMBL/GenBank/DDBJ databases">
        <title>Dactylosporangium aurantiacum NRRL B-8018 full assembly.</title>
        <authorList>
            <person name="Hartkoorn R.C."/>
            <person name="Beaudoing E."/>
            <person name="Hot D."/>
        </authorList>
    </citation>
    <scope>NUCLEOTIDE SEQUENCE</scope>
    <source>
        <strain evidence="2">NRRL B-8018</strain>
    </source>
</reference>
<dbReference type="InterPro" id="IPR016062">
    <property type="entry name" value="TM1410-rel"/>
</dbReference>
<proteinExistence type="predicted"/>
<protein>
    <submittedName>
        <fullName evidence="2">Endo alpha-1,4 polygalactosaminidase</fullName>
    </submittedName>
</protein>
<dbReference type="AlphaFoldDB" id="A0A9Q9ISN6"/>
<evidence type="ECO:0000313" key="2">
    <source>
        <dbReference type="EMBL" id="UWZ59225.1"/>
    </source>
</evidence>
<sequence length="330" mass="37127">MGADVRAPGVGEGRLDRARCHRRPVSAPGRCRRPTAFATALLLAASALTGCPRDTSSSAAPATGGWVYQLQGYEDDGLAAIARAPQRIAVIDLARDARSDLFRPAEISMVRDSGKRVLAYFEIGSIEQYRPEYDPLRADAGDLVLNRWDDWPEEHFVRYWDERWWERVVRPRVDRALEAGFDGVYLDTPLAYEELDLRLVPGWTRDRLARAMVDLIVRVSRYARERRPGFWIVPQNSPELRHYPGYVDAVDGIGVEELFFLATDRPCTEDYCAENLADVRALRDAGKVVLAVDYAGTADHVRAACLRYRAERFLGTVTTRELDRIAAPCG</sequence>
<dbReference type="SUPFAM" id="SSF51445">
    <property type="entry name" value="(Trans)glycosidases"/>
    <property type="match status" value="1"/>
</dbReference>
<dbReference type="Pfam" id="PF03537">
    <property type="entry name" value="Glyco_hydro_114"/>
    <property type="match status" value="1"/>
</dbReference>
<dbReference type="InterPro" id="IPR013785">
    <property type="entry name" value="Aldolase_TIM"/>
</dbReference>